<dbReference type="Proteomes" id="UP001148662">
    <property type="component" value="Unassembled WGS sequence"/>
</dbReference>
<accession>A0ACC1SKA6</accession>
<evidence type="ECO:0000313" key="1">
    <source>
        <dbReference type="EMBL" id="KAJ3541513.1"/>
    </source>
</evidence>
<evidence type="ECO:0000313" key="2">
    <source>
        <dbReference type="Proteomes" id="UP001148662"/>
    </source>
</evidence>
<protein>
    <submittedName>
        <fullName evidence="1">Uncharacterized protein</fullName>
    </submittedName>
</protein>
<gene>
    <name evidence="1" type="ORF">NM688_g6071</name>
</gene>
<comment type="caution">
    <text evidence="1">The sequence shown here is derived from an EMBL/GenBank/DDBJ whole genome shotgun (WGS) entry which is preliminary data.</text>
</comment>
<proteinExistence type="predicted"/>
<dbReference type="EMBL" id="JANHOG010001200">
    <property type="protein sequence ID" value="KAJ3541513.1"/>
    <property type="molecule type" value="Genomic_DNA"/>
</dbReference>
<sequence>MLTFPLAMASAGIIPGMITCFFSGAVAAFGLYLLSLCAVKAPHRRASFFAIAELTFPRAAVFFDAAIAIKCFGVSISYLIIVKALMPSVVAALYHDLTSPDTNPPDWALSGRSWILLLMLILVPLSFLRKLDSLRHTSYIALFSVAYLVVIVIVCYFFPLKGTQERGEVHLIKFTPNFVSTFPVQVFAYTCSQNIFPIFNEIHENTQARMNIVIGTSIGGAAFIYEIIAIFGYLTFGSKVGANIIAMYPSTSLFIAVGQLAIAVLVMFSYPLQVHPCRNCLDKVFHAGHVLPAKTGSLENEDVEVEDEHSDSPDMTPLKHTLLTLGIIISGFTIAYFVDDLQMGKICTAFFTASDALKCDVRTVLSFVGSTGSTTISFILPGLFYWKLTRDDPELELQYLFGASRDPYGLPLKPILTFTGPLHGAFSEDGLAFPLDFHISTTLVSFPVLFKATTIAGRVERVLQAIAVVGFVHLPSTRLLDHHCGDPSLHSPSLPSSLQTAEMTFTNIETTTTAQAGPIQHNTLPTSASAPEIQAIRSLNASSVPFSPSLDSALMQSSRNSSAEALQGTSALRESGSGPSSPLETDVAPLVEALRSKDRIWLLKLADSMEVLINERRTRFDMTPSTSYQRMLVHRCSSYYKLVPETDPVTKIIWVCFRTESRIPTRRVCELVPAEESAQPAFKIMQRAPDRRARQSSQPGSVAGDEADNSDADKSETGSSATGSGKRHPTIEEREAAYNEARSRIFMDFEKKENSANSSTLSLVSGSASRSSAGDGDDAASSAATESEWSGPVTSIKRDGKRGGSSRRSGQGSYNASASGSSRNSRATSPSFQYPSPALYDPNTSTYEPVYGPQAAPPHTYMPYYYPSYPPQAPGQPYLAPYTYPYGPYGYSPPHQMPPHHSDPVSPPGGDQAYVSQPPPPMPYQQPQYMWHPPPPGQPLPQATSPTVPNANLPGLPPPPQSPPNQIPPQSVMGYPGFYPQGYPPTYPMAPFYPPPPGQPMPPPAPPSHWKWECQRHGQREP</sequence>
<keyword evidence="2" id="KW-1185">Reference proteome</keyword>
<organism evidence="1 2">
    <name type="scientific">Phlebia brevispora</name>
    <dbReference type="NCBI Taxonomy" id="194682"/>
    <lineage>
        <taxon>Eukaryota</taxon>
        <taxon>Fungi</taxon>
        <taxon>Dikarya</taxon>
        <taxon>Basidiomycota</taxon>
        <taxon>Agaricomycotina</taxon>
        <taxon>Agaricomycetes</taxon>
        <taxon>Polyporales</taxon>
        <taxon>Meruliaceae</taxon>
        <taxon>Phlebia</taxon>
    </lineage>
</organism>
<reference evidence="1" key="1">
    <citation type="submission" date="2022-07" db="EMBL/GenBank/DDBJ databases">
        <title>Genome Sequence of Phlebia brevispora.</title>
        <authorList>
            <person name="Buettner E."/>
        </authorList>
    </citation>
    <scope>NUCLEOTIDE SEQUENCE</scope>
    <source>
        <strain evidence="1">MPL23</strain>
    </source>
</reference>
<name>A0ACC1SKA6_9APHY</name>